<dbReference type="InterPro" id="IPR013149">
    <property type="entry name" value="ADH-like_C"/>
</dbReference>
<evidence type="ECO:0000256" key="6">
    <source>
        <dbReference type="RuleBase" id="RU361277"/>
    </source>
</evidence>
<dbReference type="Pfam" id="PF08240">
    <property type="entry name" value="ADH_N"/>
    <property type="match status" value="1"/>
</dbReference>
<dbReference type="InterPro" id="IPR013154">
    <property type="entry name" value="ADH-like_N"/>
</dbReference>
<evidence type="ECO:0000259" key="7">
    <source>
        <dbReference type="SMART" id="SM00829"/>
    </source>
</evidence>
<dbReference type="OrthoDB" id="9770544at2"/>
<dbReference type="InterPro" id="IPR011032">
    <property type="entry name" value="GroES-like_sf"/>
</dbReference>
<dbReference type="GO" id="GO:0051903">
    <property type="term" value="F:S-(hydroxymethyl)glutathione dehydrogenase [NAD(P)+] activity"/>
    <property type="evidence" value="ECO:0007669"/>
    <property type="project" value="TreeGrafter"/>
</dbReference>
<name>A0A3A3FPU1_9BURK</name>
<evidence type="ECO:0000256" key="3">
    <source>
        <dbReference type="ARBA" id="ARBA00022833"/>
    </source>
</evidence>
<evidence type="ECO:0000256" key="1">
    <source>
        <dbReference type="ARBA" id="ARBA00001947"/>
    </source>
</evidence>
<organism evidence="8 9">
    <name type="scientific">Noviherbaspirillum saxi</name>
    <dbReference type="NCBI Taxonomy" id="2320863"/>
    <lineage>
        <taxon>Bacteria</taxon>
        <taxon>Pseudomonadati</taxon>
        <taxon>Pseudomonadota</taxon>
        <taxon>Betaproteobacteria</taxon>
        <taxon>Burkholderiales</taxon>
        <taxon>Oxalobacteraceae</taxon>
        <taxon>Noviherbaspirillum</taxon>
    </lineage>
</organism>
<dbReference type="InterPro" id="IPR036291">
    <property type="entry name" value="NAD(P)-bd_dom_sf"/>
</dbReference>
<dbReference type="PANTHER" id="PTHR43880">
    <property type="entry name" value="ALCOHOL DEHYDROGENASE"/>
    <property type="match status" value="1"/>
</dbReference>
<proteinExistence type="inferred from homology"/>
<protein>
    <submittedName>
        <fullName evidence="8">Alcohol dehydrogenase</fullName>
    </submittedName>
</protein>
<dbReference type="Gene3D" id="3.40.50.720">
    <property type="entry name" value="NAD(P)-binding Rossmann-like Domain"/>
    <property type="match status" value="1"/>
</dbReference>
<dbReference type="Pfam" id="PF00107">
    <property type="entry name" value="ADH_zinc_N"/>
    <property type="match status" value="1"/>
</dbReference>
<dbReference type="GO" id="GO:0046294">
    <property type="term" value="P:formaldehyde catabolic process"/>
    <property type="evidence" value="ECO:0007669"/>
    <property type="project" value="TreeGrafter"/>
</dbReference>
<accession>A0A3A3FPU1</accession>
<dbReference type="RefSeq" id="WP_119768193.1">
    <property type="nucleotide sequence ID" value="NZ_QYUO01000001.1"/>
</dbReference>
<feature type="domain" description="Enoyl reductase (ER)" evidence="7">
    <location>
        <begin position="20"/>
        <end position="368"/>
    </location>
</feature>
<dbReference type="Gene3D" id="3.90.180.10">
    <property type="entry name" value="Medium-chain alcohol dehydrogenases, catalytic domain"/>
    <property type="match status" value="1"/>
</dbReference>
<keyword evidence="5" id="KW-0520">NAD</keyword>
<dbReference type="PANTHER" id="PTHR43880:SF12">
    <property type="entry name" value="ALCOHOL DEHYDROGENASE CLASS-3"/>
    <property type="match status" value="1"/>
</dbReference>
<dbReference type="SMART" id="SM00829">
    <property type="entry name" value="PKS_ER"/>
    <property type="match status" value="1"/>
</dbReference>
<dbReference type="CDD" id="cd08281">
    <property type="entry name" value="liver_ADH_like1"/>
    <property type="match status" value="1"/>
</dbReference>
<dbReference type="AlphaFoldDB" id="A0A3A3FPU1"/>
<keyword evidence="2 6" id="KW-0479">Metal-binding</keyword>
<evidence type="ECO:0000313" key="8">
    <source>
        <dbReference type="EMBL" id="RJF98237.1"/>
    </source>
</evidence>
<dbReference type="GO" id="GO:0008270">
    <property type="term" value="F:zinc ion binding"/>
    <property type="evidence" value="ECO:0007669"/>
    <property type="project" value="InterPro"/>
</dbReference>
<evidence type="ECO:0000256" key="2">
    <source>
        <dbReference type="ARBA" id="ARBA00022723"/>
    </source>
</evidence>
<keyword evidence="4" id="KW-0560">Oxidoreductase</keyword>
<dbReference type="EMBL" id="QYUO01000001">
    <property type="protein sequence ID" value="RJF98237.1"/>
    <property type="molecule type" value="Genomic_DNA"/>
</dbReference>
<comment type="similarity">
    <text evidence="6">Belongs to the zinc-containing alcohol dehydrogenase family.</text>
</comment>
<dbReference type="InterPro" id="IPR020843">
    <property type="entry name" value="ER"/>
</dbReference>
<dbReference type="SUPFAM" id="SSF51735">
    <property type="entry name" value="NAD(P)-binding Rossmann-fold domains"/>
    <property type="match status" value="1"/>
</dbReference>
<evidence type="ECO:0000256" key="4">
    <source>
        <dbReference type="ARBA" id="ARBA00023002"/>
    </source>
</evidence>
<dbReference type="Proteomes" id="UP000265955">
    <property type="component" value="Unassembled WGS sequence"/>
</dbReference>
<dbReference type="FunFam" id="3.40.50.720:FF:000003">
    <property type="entry name" value="S-(hydroxymethyl)glutathione dehydrogenase"/>
    <property type="match status" value="1"/>
</dbReference>
<evidence type="ECO:0000256" key="5">
    <source>
        <dbReference type="ARBA" id="ARBA00023027"/>
    </source>
</evidence>
<dbReference type="InterPro" id="IPR002328">
    <property type="entry name" value="ADH_Zn_CS"/>
</dbReference>
<evidence type="ECO:0000313" key="9">
    <source>
        <dbReference type="Proteomes" id="UP000265955"/>
    </source>
</evidence>
<keyword evidence="9" id="KW-1185">Reference proteome</keyword>
<gene>
    <name evidence="8" type="ORF">D3871_06720</name>
</gene>
<sequence>MKISAAVLHRSGASLPFTESRPLQIEELSLDRPGPGEVLIKMRAAGLCHSDLSVINGDRPRPVPMALGHEASGEVVETGAGVDDLKPGELVVLVFVPSCGHCLPCMEGRPALCEPGAAANTSGVLLSGERRLHQGAVDIHHHVGVSAFATHAVVSRRSCVKIDAAIDPVEAALFGCAVLTGVGAVINTARVQAGSTTAVLGLGGVGLCAMLGAIASGAREVIAVDLNERKLDTAKALGATATINARDPDAVEKVKALTKGGVDYAFEMAGSVQAMETAYRMTRRGGTTVTAGLPNPANTWALQQVSLVAEERTVKGSYIGSCVPGRDIPRYIGLYLSGKLPINKLMGERLQLSDINRGFDRLASGESLRDVIVF</sequence>
<keyword evidence="3 6" id="KW-0862">Zinc</keyword>
<dbReference type="GO" id="GO:0005829">
    <property type="term" value="C:cytosol"/>
    <property type="evidence" value="ECO:0007669"/>
    <property type="project" value="TreeGrafter"/>
</dbReference>
<dbReference type="SUPFAM" id="SSF50129">
    <property type="entry name" value="GroES-like"/>
    <property type="match status" value="1"/>
</dbReference>
<dbReference type="PROSITE" id="PS00059">
    <property type="entry name" value="ADH_ZINC"/>
    <property type="match status" value="1"/>
</dbReference>
<reference evidence="9" key="1">
    <citation type="submission" date="2018-09" db="EMBL/GenBank/DDBJ databases">
        <authorList>
            <person name="Zhu H."/>
        </authorList>
    </citation>
    <scope>NUCLEOTIDE SEQUENCE [LARGE SCALE GENOMIC DNA]</scope>
    <source>
        <strain evidence="9">K1R23-30</strain>
    </source>
</reference>
<comment type="cofactor">
    <cofactor evidence="1 6">
        <name>Zn(2+)</name>
        <dbReference type="ChEBI" id="CHEBI:29105"/>
    </cofactor>
</comment>
<comment type="caution">
    <text evidence="8">The sequence shown here is derived from an EMBL/GenBank/DDBJ whole genome shotgun (WGS) entry which is preliminary data.</text>
</comment>